<dbReference type="PANTHER" id="PTHR46193:SF18">
    <property type="entry name" value="HEXITOL PHOSPHATASE B"/>
    <property type="match status" value="1"/>
</dbReference>
<evidence type="ECO:0000256" key="2">
    <source>
        <dbReference type="ARBA" id="ARBA00006171"/>
    </source>
</evidence>
<dbReference type="PRINTS" id="PR00413">
    <property type="entry name" value="HADHALOGNASE"/>
</dbReference>
<evidence type="ECO:0000256" key="5">
    <source>
        <dbReference type="ARBA" id="ARBA00022842"/>
    </source>
</evidence>
<evidence type="ECO:0000313" key="12">
    <source>
        <dbReference type="Proteomes" id="UP000326546"/>
    </source>
</evidence>
<dbReference type="InterPro" id="IPR036412">
    <property type="entry name" value="HAD-like_sf"/>
</dbReference>
<keyword evidence="11" id="KW-0378">Hydrolase</keyword>
<organism evidence="11 12">
    <name type="scientific">Ornithinimicrobium pratense</name>
    <dbReference type="NCBI Taxonomy" id="2593973"/>
    <lineage>
        <taxon>Bacteria</taxon>
        <taxon>Bacillati</taxon>
        <taxon>Actinomycetota</taxon>
        <taxon>Actinomycetes</taxon>
        <taxon>Micrococcales</taxon>
        <taxon>Ornithinimicrobiaceae</taxon>
        <taxon>Ornithinimicrobium</taxon>
    </lineage>
</organism>
<evidence type="ECO:0000256" key="7">
    <source>
        <dbReference type="ARBA" id="ARBA00023277"/>
    </source>
</evidence>
<proteinExistence type="inferred from homology"/>
<dbReference type="EMBL" id="CP044427">
    <property type="protein sequence ID" value="QFG68063.1"/>
    <property type="molecule type" value="Genomic_DNA"/>
</dbReference>
<dbReference type="NCBIfam" id="TIGR01509">
    <property type="entry name" value="HAD-SF-IA-v3"/>
    <property type="match status" value="1"/>
</dbReference>
<dbReference type="Gene3D" id="3.40.50.1000">
    <property type="entry name" value="HAD superfamily/HAD-like"/>
    <property type="match status" value="1"/>
</dbReference>
<dbReference type="InterPro" id="IPR023198">
    <property type="entry name" value="PGP-like_dom2"/>
</dbReference>
<dbReference type="InterPro" id="IPR006439">
    <property type="entry name" value="HAD-SF_hydro_IA"/>
</dbReference>
<keyword evidence="5" id="KW-0460">Magnesium</keyword>
<dbReference type="Pfam" id="PF00702">
    <property type="entry name" value="Hydrolase"/>
    <property type="match status" value="1"/>
</dbReference>
<reference evidence="11 12" key="1">
    <citation type="submission" date="2019-09" db="EMBL/GenBank/DDBJ databases">
        <title>Serinicoccus pratensis sp. nov., isolated from meadow soil.</title>
        <authorList>
            <person name="Zhang W."/>
        </authorList>
    </citation>
    <scope>NUCLEOTIDE SEQUENCE [LARGE SCALE GENOMIC DNA]</scope>
    <source>
        <strain evidence="11 12">W204</strain>
    </source>
</reference>
<dbReference type="SFLD" id="SFLDS00003">
    <property type="entry name" value="Haloacid_Dehalogenase"/>
    <property type="match status" value="1"/>
</dbReference>
<dbReference type="SFLD" id="SFLDG01129">
    <property type="entry name" value="C1.5:_HAD__Beta-PGM__Phosphata"/>
    <property type="match status" value="1"/>
</dbReference>
<keyword evidence="3" id="KW-0597">Phosphoprotein</keyword>
<evidence type="ECO:0000313" key="11">
    <source>
        <dbReference type="EMBL" id="QFG68063.1"/>
    </source>
</evidence>
<dbReference type="OrthoDB" id="9816160at2"/>
<dbReference type="GO" id="GO:0008801">
    <property type="term" value="F:beta-phosphoglucomutase activity"/>
    <property type="evidence" value="ECO:0007669"/>
    <property type="project" value="UniProtKB-EC"/>
</dbReference>
<comment type="similarity">
    <text evidence="2">Belongs to the HAD-like hydrolase superfamily. CbbY/CbbZ/Gph/YieH family.</text>
</comment>
<keyword evidence="7" id="KW-0119">Carbohydrate metabolism</keyword>
<comment type="cofactor">
    <cofactor evidence="1">
        <name>Mg(2+)</name>
        <dbReference type="ChEBI" id="CHEBI:18420"/>
    </cofactor>
</comment>
<dbReference type="Proteomes" id="UP000326546">
    <property type="component" value="Chromosome"/>
</dbReference>
<dbReference type="InterPro" id="IPR051600">
    <property type="entry name" value="Beta-PGM-like"/>
</dbReference>
<dbReference type="AlphaFoldDB" id="A0A5J6V4X5"/>
<evidence type="ECO:0000256" key="1">
    <source>
        <dbReference type="ARBA" id="ARBA00001946"/>
    </source>
</evidence>
<comment type="catalytic activity">
    <reaction evidence="8">
        <text>beta-D-glucose 1-phosphate = beta-D-glucose 6-phosphate</text>
        <dbReference type="Rhea" id="RHEA:20113"/>
        <dbReference type="ChEBI" id="CHEBI:57684"/>
        <dbReference type="ChEBI" id="CHEBI:58247"/>
        <dbReference type="EC" id="5.4.2.6"/>
    </reaction>
</comment>
<dbReference type="InterPro" id="IPR010976">
    <property type="entry name" value="B-phosphoglucomutase_hydrolase"/>
</dbReference>
<evidence type="ECO:0000256" key="4">
    <source>
        <dbReference type="ARBA" id="ARBA00022723"/>
    </source>
</evidence>
<keyword evidence="4" id="KW-0479">Metal-binding</keyword>
<dbReference type="KEGG" id="serw:FY030_04415"/>
<name>A0A5J6V4X5_9MICO</name>
<evidence type="ECO:0000256" key="10">
    <source>
        <dbReference type="ARBA" id="ARBA00044991"/>
    </source>
</evidence>
<dbReference type="EC" id="5.4.2.6" evidence="9"/>
<gene>
    <name evidence="11" type="ORF">FY030_04415</name>
</gene>
<dbReference type="PANTHER" id="PTHR46193">
    <property type="entry name" value="6-PHOSPHOGLUCONATE PHOSPHATASE"/>
    <property type="match status" value="1"/>
</dbReference>
<dbReference type="GO" id="GO:0046872">
    <property type="term" value="F:metal ion binding"/>
    <property type="evidence" value="ECO:0007669"/>
    <property type="project" value="UniProtKB-KW"/>
</dbReference>
<evidence type="ECO:0000256" key="8">
    <source>
        <dbReference type="ARBA" id="ARBA00044926"/>
    </source>
</evidence>
<accession>A0A5J6V4X5</accession>
<keyword evidence="6" id="KW-0413">Isomerase</keyword>
<evidence type="ECO:0000256" key="6">
    <source>
        <dbReference type="ARBA" id="ARBA00023235"/>
    </source>
</evidence>
<dbReference type="InterPro" id="IPR023214">
    <property type="entry name" value="HAD_sf"/>
</dbReference>
<evidence type="ECO:0000256" key="3">
    <source>
        <dbReference type="ARBA" id="ARBA00022553"/>
    </source>
</evidence>
<evidence type="ECO:0000256" key="9">
    <source>
        <dbReference type="ARBA" id="ARBA00044968"/>
    </source>
</evidence>
<dbReference type="Gene3D" id="1.10.150.240">
    <property type="entry name" value="Putative phosphatase, domain 2"/>
    <property type="match status" value="1"/>
</dbReference>
<keyword evidence="12" id="KW-1185">Reference proteome</keyword>
<protein>
    <recommendedName>
        <fullName evidence="10">Beta-phosphoglucomutase</fullName>
        <ecNumber evidence="9">5.4.2.6</ecNumber>
    </recommendedName>
</protein>
<dbReference type="GO" id="GO:0016787">
    <property type="term" value="F:hydrolase activity"/>
    <property type="evidence" value="ECO:0007669"/>
    <property type="project" value="UniProtKB-KW"/>
</dbReference>
<dbReference type="RefSeq" id="WP_158060453.1">
    <property type="nucleotide sequence ID" value="NZ_CP044427.1"/>
</dbReference>
<dbReference type="SUPFAM" id="SSF56784">
    <property type="entry name" value="HAD-like"/>
    <property type="match status" value="1"/>
</dbReference>
<sequence length="238" mass="25473">MDWDTVDAALFDLDGVLTPTAEVHMRAWEVMFSRFLQSLDEEHDPYTDEDYFAHVDGRPRYEGVAAFLESRGIELPHGDPSDAPDDQTVCGLGNRKNDVFLEILASEGIEVYPGSLKLLDHLREVGTSVAVVSSSRNAHQVLRTSGLSPRFSVVVDGMLAAQEQIPGKPRPDTFVYAAEQLGVDPARAVVIEDAVSGVQAGAAGGFAAVVGVDRGVGEQALIAAGATRVVTDLAELVR</sequence>
<dbReference type="NCBIfam" id="TIGR02009">
    <property type="entry name" value="PGMB-YQAB-SF"/>
    <property type="match status" value="1"/>
</dbReference>